<dbReference type="AlphaFoldDB" id="A0A3A4QV57"/>
<feature type="transmembrane region" description="Helical" evidence="1">
    <location>
        <begin position="524"/>
        <end position="546"/>
    </location>
</feature>
<feature type="transmembrane region" description="Helical" evidence="1">
    <location>
        <begin position="985"/>
        <end position="1007"/>
    </location>
</feature>
<feature type="transmembrane region" description="Helical" evidence="1">
    <location>
        <begin position="428"/>
        <end position="452"/>
    </location>
</feature>
<accession>A0A3A4QV57</accession>
<keyword evidence="1" id="KW-0472">Membrane</keyword>
<dbReference type="Gene3D" id="3.30.70.1440">
    <property type="entry name" value="Multidrug efflux transporter AcrB pore domain"/>
    <property type="match status" value="1"/>
</dbReference>
<dbReference type="InterPro" id="IPR027463">
    <property type="entry name" value="AcrB_DN_DC_subdom"/>
</dbReference>
<feature type="transmembrane region" description="Helical" evidence="1">
    <location>
        <begin position="943"/>
        <end position="964"/>
    </location>
</feature>
<feature type="transmembrane region" description="Helical" evidence="1">
    <location>
        <begin position="464"/>
        <end position="487"/>
    </location>
</feature>
<name>A0A3A4QV57_9BACT</name>
<feature type="transmembrane region" description="Helical" evidence="1">
    <location>
        <begin position="332"/>
        <end position="354"/>
    </location>
</feature>
<dbReference type="SUPFAM" id="SSF82866">
    <property type="entry name" value="Multidrug efflux transporter AcrB transmembrane domain"/>
    <property type="match status" value="2"/>
</dbReference>
<dbReference type="Gene3D" id="3.30.70.1430">
    <property type="entry name" value="Multidrug efflux transporter AcrB pore domain"/>
    <property type="match status" value="2"/>
</dbReference>
<dbReference type="PANTHER" id="PTHR32063:SF18">
    <property type="entry name" value="CATION EFFLUX SYSTEM PROTEIN"/>
    <property type="match status" value="1"/>
</dbReference>
<dbReference type="GO" id="GO:0005886">
    <property type="term" value="C:plasma membrane"/>
    <property type="evidence" value="ECO:0007669"/>
    <property type="project" value="TreeGrafter"/>
</dbReference>
<gene>
    <name evidence="2" type="ORF">C4541_09570</name>
</gene>
<feature type="transmembrane region" description="Helical" evidence="1">
    <location>
        <begin position="890"/>
        <end position="910"/>
    </location>
</feature>
<dbReference type="Gene3D" id="1.20.1640.10">
    <property type="entry name" value="Multidrug efflux transporter AcrB transmembrane domain"/>
    <property type="match status" value="2"/>
</dbReference>
<comment type="caution">
    <text evidence="2">The sequence shown here is derived from an EMBL/GenBank/DDBJ whole genome shotgun (WGS) entry which is preliminary data.</text>
</comment>
<dbReference type="InterPro" id="IPR001036">
    <property type="entry name" value="Acrflvin-R"/>
</dbReference>
<feature type="transmembrane region" description="Helical" evidence="1">
    <location>
        <begin position="12"/>
        <end position="29"/>
    </location>
</feature>
<organism evidence="2 3">
    <name type="scientific">Candidatus Auribacter fodinae</name>
    <dbReference type="NCBI Taxonomy" id="2093366"/>
    <lineage>
        <taxon>Bacteria</taxon>
        <taxon>Pseudomonadati</taxon>
        <taxon>Candidatus Auribacterota</taxon>
        <taxon>Candidatus Auribacteria</taxon>
        <taxon>Candidatus Auribacterales</taxon>
        <taxon>Candidatus Auribacteraceae</taxon>
        <taxon>Candidatus Auribacter</taxon>
    </lineage>
</organism>
<evidence type="ECO:0000256" key="1">
    <source>
        <dbReference type="SAM" id="Phobius"/>
    </source>
</evidence>
<proteinExistence type="predicted"/>
<dbReference type="Proteomes" id="UP000266426">
    <property type="component" value="Unassembled WGS sequence"/>
</dbReference>
<feature type="transmembrane region" description="Helical" evidence="1">
    <location>
        <begin position="388"/>
        <end position="407"/>
    </location>
</feature>
<keyword evidence="1" id="KW-1133">Transmembrane helix</keyword>
<sequence>MNIAEFSIRKQVITMVLTVLCVIGGLVSYQNLSRLEDPEFTIKNATIMTPYPGASAAEVAEEVSNVIEKACQELGQLEFVESMSYRDYSVVKVTIKDKYDKYKLPQVWDELRRKVTDYQAQLPPGAGPSVVNDDFGDVYGVYIALTGDGYSMAELRDFAKLLKRELLLAKDVKKIIMYGDVEEVIYVEMNREKMAALGISQQDIYNALQAKNIPVDAGRVYLGQEYIPVNPTGEFESEKEFGELLISSHGADKLVYLKDVASVKRGYLEPPDKILRYNGKRGIGLAISTVLGGNVVSMGESLRERYNELIPLAPLGITANIISLQSESVTEAVNGFVINLVEAVIIVVVVLMIFMGLRSGLIIGFILILTICATFILMDAYHVTLERISLGALIIALGMLVDNAIVITDGMKVKIEAGADRLKAAVDVVGQSMMPLLGATVVAVIAFASIGLSQDSTGEYCRTLFQVILISLMLSWVTAVTTTPLLCKIYLKGKAGGDSAPAKDPYDTAFFRFYRKLLKLCIRFRFVTLAVVVALFAVSLFGFGFVKQMFFPSSTRPQFFIDFWMPEGTGIEKTSETLKKAEEYLMGIDGVEGVISMIGGGEVRLLLTYTPEQPSKSYGQILVSVNDYRIIESIFDKVQTDLESLLPDANVNVRKFLLGPGEGGKIQLRISGPDRDELRKYADRAKKIIEDDGGAKGIRHDWREKVKVVQPIVAESQARKAGISRPHIGDTLKSAFQGKVSGIYREKDELLKIIARSPQSERQALDSLNALQIWSHAAQRMIPLSQVVSGFEMGFEDATVRRRDRISTLTIHCDPRYGLTSELMSRIKAKIEKALDVDVKQEIGKDVPPEEHDSATLPIIYRNRMPLKDKPGYDIAWGGELESSSKAQRALAGSLPMFGILMVLIIICLFNAYRQPLIIVLTVPLAIIGVTAGLLLFKQPFGFMSLLGLLSLSGMLIKNAIVLIDQIDLEIREGKNPFDAVVDSGVSRLRPVAMAALTTILGMAPLIKDAFFVSMAVTIMFGLGFATLLTLLFVPVLYAMFFRIKAK</sequence>
<dbReference type="PRINTS" id="PR00702">
    <property type="entry name" value="ACRIFLAVINRP"/>
</dbReference>
<dbReference type="PANTHER" id="PTHR32063">
    <property type="match status" value="1"/>
</dbReference>
<dbReference type="Gene3D" id="3.30.2090.10">
    <property type="entry name" value="Multidrug efflux transporter AcrB TolC docking domain, DN and DC subdomains"/>
    <property type="match status" value="2"/>
</dbReference>
<protein>
    <submittedName>
        <fullName evidence="2">Efflux RND transporter permease subunit</fullName>
    </submittedName>
</protein>
<dbReference type="GO" id="GO:0042910">
    <property type="term" value="F:xenobiotic transmembrane transporter activity"/>
    <property type="evidence" value="ECO:0007669"/>
    <property type="project" value="TreeGrafter"/>
</dbReference>
<dbReference type="SUPFAM" id="SSF82693">
    <property type="entry name" value="Multidrug efflux transporter AcrB pore domain, PN1, PN2, PC1 and PC2 subdomains"/>
    <property type="match status" value="3"/>
</dbReference>
<evidence type="ECO:0000313" key="2">
    <source>
        <dbReference type="EMBL" id="RJP57830.1"/>
    </source>
</evidence>
<dbReference type="EMBL" id="QZJZ01000074">
    <property type="protein sequence ID" value="RJP57830.1"/>
    <property type="molecule type" value="Genomic_DNA"/>
</dbReference>
<dbReference type="Pfam" id="PF00873">
    <property type="entry name" value="ACR_tran"/>
    <property type="match status" value="2"/>
</dbReference>
<reference evidence="2 3" key="1">
    <citation type="journal article" date="2017" name="ISME J.">
        <title>Energy and carbon metabolisms in a deep terrestrial subsurface fluid microbial community.</title>
        <authorList>
            <person name="Momper L."/>
            <person name="Jungbluth S.P."/>
            <person name="Lee M.D."/>
            <person name="Amend J.P."/>
        </authorList>
    </citation>
    <scope>NUCLEOTIDE SEQUENCE [LARGE SCALE GENOMIC DNA]</scope>
    <source>
        <strain evidence="2">SURF_26</strain>
    </source>
</reference>
<dbReference type="Gene3D" id="3.30.70.1320">
    <property type="entry name" value="Multidrug efflux transporter AcrB pore domain like"/>
    <property type="match status" value="1"/>
</dbReference>
<feature type="transmembrane region" description="Helical" evidence="1">
    <location>
        <begin position="361"/>
        <end position="382"/>
    </location>
</feature>
<feature type="transmembrane region" description="Helical" evidence="1">
    <location>
        <begin position="1019"/>
        <end position="1041"/>
    </location>
</feature>
<feature type="transmembrane region" description="Helical" evidence="1">
    <location>
        <begin position="917"/>
        <end position="937"/>
    </location>
</feature>
<dbReference type="SUPFAM" id="SSF82714">
    <property type="entry name" value="Multidrug efflux transporter AcrB TolC docking domain, DN and DC subdomains"/>
    <property type="match status" value="2"/>
</dbReference>
<keyword evidence="1" id="KW-0812">Transmembrane</keyword>
<evidence type="ECO:0000313" key="3">
    <source>
        <dbReference type="Proteomes" id="UP000266426"/>
    </source>
</evidence>